<proteinExistence type="predicted"/>
<protein>
    <submittedName>
        <fullName evidence="1">Uncharacterized protein</fullName>
    </submittedName>
</protein>
<evidence type="ECO:0000313" key="2">
    <source>
        <dbReference type="Proteomes" id="UP000813462"/>
    </source>
</evidence>
<name>A0A978VIU4_ZIZJJ</name>
<sequence>MSSGNHVDISVSTQAPIKLILDNYVTWCHNGIPCLLDINGENICPSAKPSCTFRIRQNHLLPRSLIAFLSPSLIKIVPSIDSSRDTWTKLATTYVKPSHDCIMGLRETLSKLTKGFHYISDFHNARTCRKLLATVPWL</sequence>
<dbReference type="EMBL" id="JAEACU010000004">
    <property type="protein sequence ID" value="KAH7533013.1"/>
    <property type="molecule type" value="Genomic_DNA"/>
</dbReference>
<reference evidence="1" key="1">
    <citation type="journal article" date="2021" name="Front. Plant Sci.">
        <title>Chromosome-Scale Genome Assembly for Chinese Sour Jujube and Insights Into Its Genome Evolution and Domestication Signature.</title>
        <authorList>
            <person name="Shen L.-Y."/>
            <person name="Luo H."/>
            <person name="Wang X.-L."/>
            <person name="Wang X.-M."/>
            <person name="Qiu X.-J."/>
            <person name="Liu H."/>
            <person name="Zhou S.-S."/>
            <person name="Jia K.-H."/>
            <person name="Nie S."/>
            <person name="Bao Y.-T."/>
            <person name="Zhang R.-G."/>
            <person name="Yun Q.-Z."/>
            <person name="Chai Y.-H."/>
            <person name="Lu J.-Y."/>
            <person name="Li Y."/>
            <person name="Zhao S.-W."/>
            <person name="Mao J.-F."/>
            <person name="Jia S.-G."/>
            <person name="Mao Y.-M."/>
        </authorList>
    </citation>
    <scope>NUCLEOTIDE SEQUENCE</scope>
    <source>
        <strain evidence="1">AT0</strain>
        <tissue evidence="1">Leaf</tissue>
    </source>
</reference>
<comment type="caution">
    <text evidence="1">The sequence shown here is derived from an EMBL/GenBank/DDBJ whole genome shotgun (WGS) entry which is preliminary data.</text>
</comment>
<accession>A0A978VIU4</accession>
<dbReference type="Proteomes" id="UP000813462">
    <property type="component" value="Unassembled WGS sequence"/>
</dbReference>
<gene>
    <name evidence="1" type="ORF">FEM48_Zijuj04G0084600</name>
</gene>
<dbReference type="AlphaFoldDB" id="A0A978VIU4"/>
<evidence type="ECO:0000313" key="1">
    <source>
        <dbReference type="EMBL" id="KAH7533013.1"/>
    </source>
</evidence>
<organism evidence="1 2">
    <name type="scientific">Ziziphus jujuba var. spinosa</name>
    <dbReference type="NCBI Taxonomy" id="714518"/>
    <lineage>
        <taxon>Eukaryota</taxon>
        <taxon>Viridiplantae</taxon>
        <taxon>Streptophyta</taxon>
        <taxon>Embryophyta</taxon>
        <taxon>Tracheophyta</taxon>
        <taxon>Spermatophyta</taxon>
        <taxon>Magnoliopsida</taxon>
        <taxon>eudicotyledons</taxon>
        <taxon>Gunneridae</taxon>
        <taxon>Pentapetalae</taxon>
        <taxon>rosids</taxon>
        <taxon>fabids</taxon>
        <taxon>Rosales</taxon>
        <taxon>Rhamnaceae</taxon>
        <taxon>Paliureae</taxon>
        <taxon>Ziziphus</taxon>
    </lineage>
</organism>